<dbReference type="Proteomes" id="UP000071601">
    <property type="component" value="Unassembled WGS sequence"/>
</dbReference>
<name>A0A116LCP7_STRSU</name>
<dbReference type="EMBL" id="FILR01000001">
    <property type="protein sequence ID" value="CYX22135.1"/>
    <property type="molecule type" value="Genomic_DNA"/>
</dbReference>
<evidence type="ECO:0000313" key="9">
    <source>
        <dbReference type="Proteomes" id="UP000072933"/>
    </source>
</evidence>
<proteinExistence type="predicted"/>
<accession>A0A116LCP7</accession>
<dbReference type="InterPro" id="IPR036388">
    <property type="entry name" value="WH-like_DNA-bd_sf"/>
</dbReference>
<feature type="domain" description="HTH arsR-type" evidence="5">
    <location>
        <begin position="23"/>
        <end position="118"/>
    </location>
</feature>
<dbReference type="AlphaFoldDB" id="A0A116LCP7"/>
<dbReference type="EMBL" id="FIID01000002">
    <property type="protein sequence ID" value="CYV46798.1"/>
    <property type="molecule type" value="Genomic_DNA"/>
</dbReference>
<dbReference type="InterPro" id="IPR011991">
    <property type="entry name" value="ArsR-like_HTH"/>
</dbReference>
<keyword evidence="4" id="KW-0105">Cadmium resistance</keyword>
<dbReference type="CDD" id="cd00090">
    <property type="entry name" value="HTH_ARSR"/>
    <property type="match status" value="1"/>
</dbReference>
<dbReference type="Pfam" id="PF01022">
    <property type="entry name" value="HTH_5"/>
    <property type="match status" value="1"/>
</dbReference>
<dbReference type="GO" id="GO:0003700">
    <property type="term" value="F:DNA-binding transcription factor activity"/>
    <property type="evidence" value="ECO:0007669"/>
    <property type="project" value="InterPro"/>
</dbReference>
<protein>
    <submittedName>
        <fullName evidence="6">Cadmium efflux system accessory protein</fullName>
    </submittedName>
</protein>
<evidence type="ECO:0000256" key="3">
    <source>
        <dbReference type="ARBA" id="ARBA00023163"/>
    </source>
</evidence>
<reference evidence="8 9" key="1">
    <citation type="submission" date="2016-02" db="EMBL/GenBank/DDBJ databases">
        <authorList>
            <consortium name="Pathogen Informatics"/>
        </authorList>
    </citation>
    <scope>NUCLEOTIDE SEQUENCE [LARGE SCALE GENOMIC DNA]</scope>
    <source>
        <strain evidence="6 9">LSS8</strain>
        <strain evidence="7 8">SS985</strain>
    </source>
</reference>
<dbReference type="PANTHER" id="PTHR43132:SF6">
    <property type="entry name" value="HTH-TYPE TRANSCRIPTIONAL REPRESSOR CZRA"/>
    <property type="match status" value="1"/>
</dbReference>
<evidence type="ECO:0000259" key="5">
    <source>
        <dbReference type="PROSITE" id="PS50987"/>
    </source>
</evidence>
<dbReference type="GeneID" id="302706079"/>
<evidence type="ECO:0000313" key="8">
    <source>
        <dbReference type="Proteomes" id="UP000071601"/>
    </source>
</evidence>
<dbReference type="GO" id="GO:0003677">
    <property type="term" value="F:DNA binding"/>
    <property type="evidence" value="ECO:0007669"/>
    <property type="project" value="UniProtKB-KW"/>
</dbReference>
<dbReference type="Proteomes" id="UP000072933">
    <property type="component" value="Unassembled WGS sequence"/>
</dbReference>
<keyword evidence="3" id="KW-0804">Transcription</keyword>
<dbReference type="InterPro" id="IPR018334">
    <property type="entry name" value="ArsR_HTH"/>
</dbReference>
<keyword evidence="2" id="KW-0238">DNA-binding</keyword>
<evidence type="ECO:0000313" key="6">
    <source>
        <dbReference type="EMBL" id="CYV46798.1"/>
    </source>
</evidence>
<dbReference type="NCBIfam" id="NF033788">
    <property type="entry name" value="HTH_metalloreg"/>
    <property type="match status" value="1"/>
</dbReference>
<dbReference type="InterPro" id="IPR051011">
    <property type="entry name" value="Metal_resp_trans_reg"/>
</dbReference>
<sequence>MNNEICEITCIHEDKVNRAKSKLANFDTPSVSGFFKILSDENRLKIVHALVHEDELCVCDIANIIDASVATTSHHLNSLKKLGVVDSHKDGKLVYYFIKNIKILNLMELGVNFKEEVLA</sequence>
<dbReference type="InterPro" id="IPR036390">
    <property type="entry name" value="WH_DNA-bd_sf"/>
</dbReference>
<dbReference type="Gene3D" id="1.10.10.10">
    <property type="entry name" value="Winged helix-like DNA-binding domain superfamily/Winged helix DNA-binding domain"/>
    <property type="match status" value="1"/>
</dbReference>
<evidence type="ECO:0000256" key="2">
    <source>
        <dbReference type="ARBA" id="ARBA00023125"/>
    </source>
</evidence>
<keyword evidence="1" id="KW-0805">Transcription regulation</keyword>
<evidence type="ECO:0000256" key="1">
    <source>
        <dbReference type="ARBA" id="ARBA00023015"/>
    </source>
</evidence>
<dbReference type="SUPFAM" id="SSF46785">
    <property type="entry name" value="Winged helix' DNA-binding domain"/>
    <property type="match status" value="1"/>
</dbReference>
<dbReference type="InterPro" id="IPR001845">
    <property type="entry name" value="HTH_ArsR_DNA-bd_dom"/>
</dbReference>
<dbReference type="GO" id="GO:0046686">
    <property type="term" value="P:response to cadmium ion"/>
    <property type="evidence" value="ECO:0007669"/>
    <property type="project" value="UniProtKB-KW"/>
</dbReference>
<organism evidence="6 9">
    <name type="scientific">Streptococcus suis</name>
    <dbReference type="NCBI Taxonomy" id="1307"/>
    <lineage>
        <taxon>Bacteria</taxon>
        <taxon>Bacillati</taxon>
        <taxon>Bacillota</taxon>
        <taxon>Bacilli</taxon>
        <taxon>Lactobacillales</taxon>
        <taxon>Streptococcaceae</taxon>
        <taxon>Streptococcus</taxon>
    </lineage>
</organism>
<dbReference type="PANTHER" id="PTHR43132">
    <property type="entry name" value="ARSENICAL RESISTANCE OPERON REPRESSOR ARSR-RELATED"/>
    <property type="match status" value="1"/>
</dbReference>
<dbReference type="PROSITE" id="PS50987">
    <property type="entry name" value="HTH_ARSR_2"/>
    <property type="match status" value="1"/>
</dbReference>
<dbReference type="SMR" id="A0A116LCP7"/>
<gene>
    <name evidence="6" type="primary">cadC_2</name>
    <name evidence="7" type="synonym">cadC_1</name>
    <name evidence="6" type="ORF">ERS132370_00372</name>
    <name evidence="7" type="ORF">ERS132525_00093</name>
</gene>
<dbReference type="SMART" id="SM00418">
    <property type="entry name" value="HTH_ARSR"/>
    <property type="match status" value="1"/>
</dbReference>
<dbReference type="RefSeq" id="WP_003726380.1">
    <property type="nucleotide sequence ID" value="NZ_CECS01000166.1"/>
</dbReference>
<dbReference type="PRINTS" id="PR00778">
    <property type="entry name" value="HTHARSR"/>
</dbReference>
<evidence type="ECO:0000256" key="4">
    <source>
        <dbReference type="ARBA" id="ARBA00043263"/>
    </source>
</evidence>
<dbReference type="PROSITE" id="PS00846">
    <property type="entry name" value="HTH_ARSR_1"/>
    <property type="match status" value="1"/>
</dbReference>
<evidence type="ECO:0000313" key="7">
    <source>
        <dbReference type="EMBL" id="CYX22135.1"/>
    </source>
</evidence>